<dbReference type="EMBL" id="BDCX01000002">
    <property type="protein sequence ID" value="GAT65277.1"/>
    <property type="molecule type" value="Genomic_DNA"/>
</dbReference>
<accession>A0A161LII1</accession>
<feature type="transmembrane region" description="Helical" evidence="7">
    <location>
        <begin position="82"/>
        <end position="103"/>
    </location>
</feature>
<sequence>MTIADAPAPVRGLGRDWRHLWGAGALSTLGDGALVAAMPLLAAATTDDPVLVSGVTAAATLPWLLLSLPMGAWVDRFDRRRLMMAAQGAHVFLIAVLALLVTLGAARIWMLFVLAFGVGAAGLLVTGAGEALIVSVVPKSELETANGRRVATESILGEFGGPPLGSALFALAMPLPFWLDAAMFLLALMMITRIRAGGAVERSRPRGRMLAEIGEGLRWLARNRLPRTLTLIAGAGNFCETMALSTLVLFARDVLGVGSGGYGVLVAAMAVGGVAGSLVAGRVVVRFGGRPIALGVQLVIPLSWLGIALVGRSAVTVVALFTVFSLAVALWNVMASSLRQRLIPAELLGRVGGAGRMISFGAIPLGAVCGGLVADALGLVAPWIVCAVLRLLVSLLAWPSLRRWED</sequence>
<proteinExistence type="predicted"/>
<comment type="caution">
    <text evidence="9">The sequence shown here is derived from an EMBL/GenBank/DDBJ whole genome shotgun (WGS) entry which is preliminary data.</text>
</comment>
<feature type="transmembrane region" description="Helical" evidence="7">
    <location>
        <begin position="109"/>
        <end position="134"/>
    </location>
</feature>
<dbReference type="Gene3D" id="1.20.1250.20">
    <property type="entry name" value="MFS general substrate transporter like domains"/>
    <property type="match status" value="1"/>
</dbReference>
<reference evidence="9 10" key="1">
    <citation type="journal article" date="2016" name="Genome Announc.">
        <title>Draft Genome Sequence of Planomonospora sphaerica JCM9374, a Rare Actinomycete.</title>
        <authorList>
            <person name="Dohra H."/>
            <person name="Suzuki T."/>
            <person name="Inoue Y."/>
            <person name="Kodani S."/>
        </authorList>
    </citation>
    <scope>NUCLEOTIDE SEQUENCE [LARGE SCALE GENOMIC DNA]</scope>
    <source>
        <strain evidence="9 10">JCM 9374</strain>
    </source>
</reference>
<dbReference type="RefSeq" id="WP_068894651.1">
    <property type="nucleotide sequence ID" value="NZ_BDCX01000002.1"/>
</dbReference>
<evidence type="ECO:0000256" key="5">
    <source>
        <dbReference type="ARBA" id="ARBA00022989"/>
    </source>
</evidence>
<dbReference type="Pfam" id="PF05977">
    <property type="entry name" value="MFS_3"/>
    <property type="match status" value="1"/>
</dbReference>
<feature type="transmembrane region" description="Helical" evidence="7">
    <location>
        <begin position="380"/>
        <end position="401"/>
    </location>
</feature>
<keyword evidence="4 7" id="KW-0812">Transmembrane</keyword>
<feature type="transmembrane region" description="Helical" evidence="7">
    <location>
        <begin position="317"/>
        <end position="334"/>
    </location>
</feature>
<evidence type="ECO:0000256" key="2">
    <source>
        <dbReference type="ARBA" id="ARBA00022448"/>
    </source>
</evidence>
<evidence type="ECO:0000313" key="9">
    <source>
        <dbReference type="EMBL" id="GAT65277.1"/>
    </source>
</evidence>
<dbReference type="PROSITE" id="PS50850">
    <property type="entry name" value="MFS"/>
    <property type="match status" value="1"/>
</dbReference>
<keyword evidence="5 7" id="KW-1133">Transmembrane helix</keyword>
<dbReference type="GO" id="GO:0022857">
    <property type="term" value="F:transmembrane transporter activity"/>
    <property type="evidence" value="ECO:0007669"/>
    <property type="project" value="InterPro"/>
</dbReference>
<feature type="transmembrane region" description="Helical" evidence="7">
    <location>
        <begin position="228"/>
        <end position="250"/>
    </location>
</feature>
<comment type="subcellular location">
    <subcellularLocation>
        <location evidence="1">Cell membrane</location>
        <topology evidence="1">Multi-pass membrane protein</topology>
    </subcellularLocation>
</comment>
<feature type="transmembrane region" description="Helical" evidence="7">
    <location>
        <begin position="354"/>
        <end position="374"/>
    </location>
</feature>
<dbReference type="PANTHER" id="PTHR23513">
    <property type="entry name" value="INTEGRAL MEMBRANE EFFLUX PROTEIN-RELATED"/>
    <property type="match status" value="1"/>
</dbReference>
<reference evidence="10" key="2">
    <citation type="submission" date="2016-04" db="EMBL/GenBank/DDBJ databases">
        <title>Planomonospora sphaerica JCM9374 whole genome shotgun sequence.</title>
        <authorList>
            <person name="Suzuki T."/>
            <person name="Dohra H."/>
            <person name="Kodani S."/>
        </authorList>
    </citation>
    <scope>NUCLEOTIDE SEQUENCE [LARGE SCALE GENOMIC DNA]</scope>
    <source>
        <strain evidence="10">JCM 9374</strain>
    </source>
</reference>
<dbReference type="AlphaFoldDB" id="A0A161LII1"/>
<dbReference type="PANTHER" id="PTHR23513:SF6">
    <property type="entry name" value="MAJOR FACILITATOR SUPERFAMILY ASSOCIATED DOMAIN-CONTAINING PROTEIN"/>
    <property type="match status" value="1"/>
</dbReference>
<dbReference type="CDD" id="cd06173">
    <property type="entry name" value="MFS_MefA_like"/>
    <property type="match status" value="1"/>
</dbReference>
<dbReference type="InterPro" id="IPR036259">
    <property type="entry name" value="MFS_trans_sf"/>
</dbReference>
<evidence type="ECO:0000256" key="3">
    <source>
        <dbReference type="ARBA" id="ARBA00022475"/>
    </source>
</evidence>
<evidence type="ECO:0000256" key="6">
    <source>
        <dbReference type="ARBA" id="ARBA00023136"/>
    </source>
</evidence>
<keyword evidence="10" id="KW-1185">Reference proteome</keyword>
<protein>
    <submittedName>
        <fullName evidence="9">Major facilitator superfamily protein</fullName>
    </submittedName>
</protein>
<feature type="transmembrane region" description="Helical" evidence="7">
    <location>
        <begin position="292"/>
        <end position="311"/>
    </location>
</feature>
<dbReference type="OrthoDB" id="3542743at2"/>
<feature type="transmembrane region" description="Helical" evidence="7">
    <location>
        <begin position="50"/>
        <end position="70"/>
    </location>
</feature>
<dbReference type="InterPro" id="IPR020846">
    <property type="entry name" value="MFS_dom"/>
</dbReference>
<feature type="transmembrane region" description="Helical" evidence="7">
    <location>
        <begin position="262"/>
        <end position="285"/>
    </location>
</feature>
<dbReference type="SUPFAM" id="SSF103473">
    <property type="entry name" value="MFS general substrate transporter"/>
    <property type="match status" value="1"/>
</dbReference>
<name>A0A161LII1_9ACTN</name>
<evidence type="ECO:0000256" key="4">
    <source>
        <dbReference type="ARBA" id="ARBA00022692"/>
    </source>
</evidence>
<keyword evidence="3" id="KW-1003">Cell membrane</keyword>
<dbReference type="GO" id="GO:0005886">
    <property type="term" value="C:plasma membrane"/>
    <property type="evidence" value="ECO:0007669"/>
    <property type="project" value="UniProtKB-SubCell"/>
</dbReference>
<dbReference type="Proteomes" id="UP000077701">
    <property type="component" value="Unassembled WGS sequence"/>
</dbReference>
<feature type="transmembrane region" description="Helical" evidence="7">
    <location>
        <begin position="20"/>
        <end position="44"/>
    </location>
</feature>
<feature type="domain" description="Major facilitator superfamily (MFS) profile" evidence="8">
    <location>
        <begin position="1"/>
        <end position="402"/>
    </location>
</feature>
<dbReference type="STRING" id="161355.PS9374_00909"/>
<gene>
    <name evidence="9" type="ORF">PS9374_00909</name>
</gene>
<dbReference type="InterPro" id="IPR010290">
    <property type="entry name" value="TM_effector"/>
</dbReference>
<keyword evidence="6 7" id="KW-0472">Membrane</keyword>
<keyword evidence="2" id="KW-0813">Transport</keyword>
<evidence type="ECO:0000259" key="8">
    <source>
        <dbReference type="PROSITE" id="PS50850"/>
    </source>
</evidence>
<evidence type="ECO:0000256" key="1">
    <source>
        <dbReference type="ARBA" id="ARBA00004651"/>
    </source>
</evidence>
<organism evidence="9 10">
    <name type="scientific">Planomonospora sphaerica</name>
    <dbReference type="NCBI Taxonomy" id="161355"/>
    <lineage>
        <taxon>Bacteria</taxon>
        <taxon>Bacillati</taxon>
        <taxon>Actinomycetota</taxon>
        <taxon>Actinomycetes</taxon>
        <taxon>Streptosporangiales</taxon>
        <taxon>Streptosporangiaceae</taxon>
        <taxon>Planomonospora</taxon>
    </lineage>
</organism>
<evidence type="ECO:0000256" key="7">
    <source>
        <dbReference type="SAM" id="Phobius"/>
    </source>
</evidence>
<evidence type="ECO:0000313" key="10">
    <source>
        <dbReference type="Proteomes" id="UP000077701"/>
    </source>
</evidence>